<reference evidence="3 4" key="1">
    <citation type="journal article" date="2015" name="Nature">
        <title>rRNA introns, odd ribosomes, and small enigmatic genomes across a large radiation of phyla.</title>
        <authorList>
            <person name="Brown C.T."/>
            <person name="Hug L.A."/>
            <person name="Thomas B.C."/>
            <person name="Sharon I."/>
            <person name="Castelle C.J."/>
            <person name="Singh A."/>
            <person name="Wilkins M.J."/>
            <person name="Williams K.H."/>
            <person name="Banfield J.F."/>
        </authorList>
    </citation>
    <scope>NUCLEOTIDE SEQUENCE [LARGE SCALE GENOMIC DNA]</scope>
</reference>
<proteinExistence type="predicted"/>
<comment type="caution">
    <text evidence="3">The sequence shown here is derived from an EMBL/GenBank/DDBJ whole genome shotgun (WGS) entry which is preliminary data.</text>
</comment>
<dbReference type="SMART" id="SM00226">
    <property type="entry name" value="LMWPc"/>
    <property type="match status" value="1"/>
</dbReference>
<dbReference type="Proteomes" id="UP000033995">
    <property type="component" value="Unassembled WGS sequence"/>
</dbReference>
<name>A0A0F9ZSH4_9BACT</name>
<keyword evidence="1" id="KW-0059">Arsenical resistance</keyword>
<dbReference type="AlphaFoldDB" id="A0A0F9ZSH4"/>
<gene>
    <name evidence="3" type="ORF">UR38_C0005G0026</name>
</gene>
<dbReference type="InterPro" id="IPR023485">
    <property type="entry name" value="Ptyr_pPase"/>
</dbReference>
<dbReference type="EMBL" id="LBOZ01000005">
    <property type="protein sequence ID" value="KKP47213.1"/>
    <property type="molecule type" value="Genomic_DNA"/>
</dbReference>
<dbReference type="Gene3D" id="3.40.50.2300">
    <property type="match status" value="1"/>
</dbReference>
<sequence>MYKYLFICNENVGRSQMAEGFYNKKSGSKASISAGLVDSSQKYNGHPRPDVIQVMQEVGINIGDQKINQLTTEMIDVAEKIVVLCNKKICPEAIIMRENVLYALVEDPPDIKKTIDVVRTMRDKIKLIVENLQ</sequence>
<accession>A0A0F9ZSH4</accession>
<dbReference type="GO" id="GO:0046685">
    <property type="term" value="P:response to arsenic-containing substance"/>
    <property type="evidence" value="ECO:0007669"/>
    <property type="project" value="UniProtKB-KW"/>
</dbReference>
<dbReference type="SUPFAM" id="SSF52788">
    <property type="entry name" value="Phosphotyrosine protein phosphatases I"/>
    <property type="match status" value="1"/>
</dbReference>
<evidence type="ECO:0000313" key="3">
    <source>
        <dbReference type="EMBL" id="KKP47213.1"/>
    </source>
</evidence>
<dbReference type="Pfam" id="PF01451">
    <property type="entry name" value="LMWPc"/>
    <property type="match status" value="1"/>
</dbReference>
<organism evidence="3 4">
    <name type="scientific">Candidatus Woesebacteria bacterium GW2011_GWA2_33_28</name>
    <dbReference type="NCBI Taxonomy" id="1618561"/>
    <lineage>
        <taxon>Bacteria</taxon>
        <taxon>Candidatus Woeseibacteriota</taxon>
    </lineage>
</organism>
<evidence type="ECO:0000256" key="1">
    <source>
        <dbReference type="ARBA" id="ARBA00022849"/>
    </source>
</evidence>
<protein>
    <recommendedName>
        <fullName evidence="2">Phosphotyrosine protein phosphatase I domain-containing protein</fullName>
    </recommendedName>
</protein>
<evidence type="ECO:0000259" key="2">
    <source>
        <dbReference type="SMART" id="SM00226"/>
    </source>
</evidence>
<dbReference type="PANTHER" id="PTHR43428:SF1">
    <property type="entry name" value="ARSENATE REDUCTASE"/>
    <property type="match status" value="1"/>
</dbReference>
<dbReference type="PANTHER" id="PTHR43428">
    <property type="entry name" value="ARSENATE REDUCTASE"/>
    <property type="match status" value="1"/>
</dbReference>
<evidence type="ECO:0000313" key="4">
    <source>
        <dbReference type="Proteomes" id="UP000033995"/>
    </source>
</evidence>
<feature type="domain" description="Phosphotyrosine protein phosphatase I" evidence="2">
    <location>
        <begin position="2"/>
        <end position="133"/>
    </location>
</feature>
<dbReference type="InterPro" id="IPR036196">
    <property type="entry name" value="Ptyr_pPase_sf"/>
</dbReference>